<evidence type="ECO:0000313" key="2">
    <source>
        <dbReference type="Proteomes" id="UP000284842"/>
    </source>
</evidence>
<dbReference type="AlphaFoldDB" id="A0A409X574"/>
<keyword evidence="2" id="KW-1185">Reference proteome</keyword>
<feature type="non-terminal residue" evidence="1">
    <location>
        <position position="156"/>
    </location>
</feature>
<comment type="caution">
    <text evidence="1">The sequence shown here is derived from an EMBL/GenBank/DDBJ whole genome shotgun (WGS) entry which is preliminary data.</text>
</comment>
<dbReference type="EMBL" id="NHTK01004609">
    <property type="protein sequence ID" value="PPQ85877.1"/>
    <property type="molecule type" value="Genomic_DNA"/>
</dbReference>
<accession>A0A409X574</accession>
<dbReference type="InParanoid" id="A0A409X574"/>
<dbReference type="Proteomes" id="UP000284842">
    <property type="component" value="Unassembled WGS sequence"/>
</dbReference>
<reference evidence="1 2" key="1">
    <citation type="journal article" date="2018" name="Evol. Lett.">
        <title>Horizontal gene cluster transfer increased hallucinogenic mushroom diversity.</title>
        <authorList>
            <person name="Reynolds H.T."/>
            <person name="Vijayakumar V."/>
            <person name="Gluck-Thaler E."/>
            <person name="Korotkin H.B."/>
            <person name="Matheny P.B."/>
            <person name="Slot J.C."/>
        </authorList>
    </citation>
    <scope>NUCLEOTIDE SEQUENCE [LARGE SCALE GENOMIC DNA]</scope>
    <source>
        <strain evidence="1 2">2629</strain>
    </source>
</reference>
<organism evidence="1 2">
    <name type="scientific">Panaeolus cyanescens</name>
    <dbReference type="NCBI Taxonomy" id="181874"/>
    <lineage>
        <taxon>Eukaryota</taxon>
        <taxon>Fungi</taxon>
        <taxon>Dikarya</taxon>
        <taxon>Basidiomycota</taxon>
        <taxon>Agaricomycotina</taxon>
        <taxon>Agaricomycetes</taxon>
        <taxon>Agaricomycetidae</taxon>
        <taxon>Agaricales</taxon>
        <taxon>Agaricineae</taxon>
        <taxon>Galeropsidaceae</taxon>
        <taxon>Panaeolus</taxon>
    </lineage>
</organism>
<protein>
    <submittedName>
        <fullName evidence="1">Uncharacterized protein</fullName>
    </submittedName>
</protein>
<proteinExistence type="predicted"/>
<name>A0A409X574_9AGAR</name>
<gene>
    <name evidence="1" type="ORF">CVT24_006214</name>
</gene>
<evidence type="ECO:0000313" key="1">
    <source>
        <dbReference type="EMBL" id="PPQ85877.1"/>
    </source>
</evidence>
<sequence>MSASDKKPAGSVLQKQIDSNARLKMEILRRRAGKEEGTAHLHQIRLKYNAIKRLQLDPLKSESGFKPDEYPHYKLTSPKAEISPTDGLRRKIWAHLATVFKKSLRTITDAFPLDYKIEKYGRVVKLELDGDDVDEGDVMLGVDMLTGMEDSRDATY</sequence>